<keyword evidence="1" id="KW-0812">Transmembrane</keyword>
<evidence type="ECO:0000256" key="1">
    <source>
        <dbReference type="SAM" id="Phobius"/>
    </source>
</evidence>
<accession>A0A511FEP8</accession>
<dbReference type="Proteomes" id="UP000321723">
    <property type="component" value="Unassembled WGS sequence"/>
</dbReference>
<keyword evidence="1" id="KW-1133">Transmembrane helix</keyword>
<reference evidence="2 4" key="1">
    <citation type="submission" date="2019-07" db="EMBL/GenBank/DDBJ databases">
        <title>Whole genome shotgun sequence of Cellulomonas hominis NBRC 16055.</title>
        <authorList>
            <person name="Hosoyama A."/>
            <person name="Uohara A."/>
            <person name="Ohji S."/>
            <person name="Ichikawa N."/>
        </authorList>
    </citation>
    <scope>NUCLEOTIDE SEQUENCE [LARGE SCALE GENOMIC DNA]</scope>
    <source>
        <strain evidence="2 4">NBRC 16055</strain>
    </source>
</reference>
<dbReference type="Proteomes" id="UP000564629">
    <property type="component" value="Unassembled WGS sequence"/>
</dbReference>
<comment type="caution">
    <text evidence="2">The sequence shown here is derived from an EMBL/GenBank/DDBJ whole genome shotgun (WGS) entry which is preliminary data.</text>
</comment>
<protein>
    <submittedName>
        <fullName evidence="2">Uncharacterized protein</fullName>
    </submittedName>
</protein>
<dbReference type="EMBL" id="JACHDN010000001">
    <property type="protein sequence ID" value="MBB5474697.1"/>
    <property type="molecule type" value="Genomic_DNA"/>
</dbReference>
<dbReference type="OrthoDB" id="5197041at2"/>
<dbReference type="AlphaFoldDB" id="A0A511FEP8"/>
<name>A0A511FEP8_9CELL</name>
<evidence type="ECO:0000313" key="3">
    <source>
        <dbReference type="EMBL" id="MBB5474697.1"/>
    </source>
</evidence>
<feature type="transmembrane region" description="Helical" evidence="1">
    <location>
        <begin position="6"/>
        <end position="27"/>
    </location>
</feature>
<proteinExistence type="predicted"/>
<evidence type="ECO:0000313" key="4">
    <source>
        <dbReference type="Proteomes" id="UP000321723"/>
    </source>
</evidence>
<reference evidence="3 5" key="2">
    <citation type="submission" date="2020-08" db="EMBL/GenBank/DDBJ databases">
        <title>Sequencing the genomes of 1000 actinobacteria strains.</title>
        <authorList>
            <person name="Klenk H.-P."/>
        </authorList>
    </citation>
    <scope>NUCLEOTIDE SEQUENCE [LARGE SCALE GENOMIC DNA]</scope>
    <source>
        <strain evidence="3 5">DSM 9581</strain>
    </source>
</reference>
<dbReference type="EMBL" id="BJVQ01000029">
    <property type="protein sequence ID" value="GEL47064.1"/>
    <property type="molecule type" value="Genomic_DNA"/>
</dbReference>
<keyword evidence="4" id="KW-1185">Reference proteome</keyword>
<evidence type="ECO:0000313" key="5">
    <source>
        <dbReference type="Proteomes" id="UP000564629"/>
    </source>
</evidence>
<sequence length="154" mass="17221">MTLEMGSLADWAAALLTGGALLYAVHLTRNETRARRREQAGLVAFWQDGFDEDGSTVFNVHNASALPITNVRIPSWTSEEGEEYEAESIHGPVMPQASLAISEYGPRTNLPFTKWLEFTDGAGVTWRKNLDGSFDPSPSPVRWWARALRRWRTG</sequence>
<evidence type="ECO:0000313" key="2">
    <source>
        <dbReference type="EMBL" id="GEL47064.1"/>
    </source>
</evidence>
<gene>
    <name evidence="2" type="ORF">CHO01_21800</name>
    <name evidence="3" type="ORF">HNR08_003433</name>
</gene>
<organism evidence="2 4">
    <name type="scientific">Cellulomonas hominis</name>
    <dbReference type="NCBI Taxonomy" id="156981"/>
    <lineage>
        <taxon>Bacteria</taxon>
        <taxon>Bacillati</taxon>
        <taxon>Actinomycetota</taxon>
        <taxon>Actinomycetes</taxon>
        <taxon>Micrococcales</taxon>
        <taxon>Cellulomonadaceae</taxon>
        <taxon>Cellulomonas</taxon>
    </lineage>
</organism>
<dbReference type="RefSeq" id="WP_146837839.1">
    <property type="nucleotide sequence ID" value="NZ_BJVQ01000029.1"/>
</dbReference>
<keyword evidence="1" id="KW-0472">Membrane</keyword>